<dbReference type="Proteomes" id="UP000326742">
    <property type="component" value="Segment"/>
</dbReference>
<dbReference type="KEGG" id="vg:64468939"/>
<dbReference type="EMBL" id="MK947460">
    <property type="protein sequence ID" value="QFG07813.1"/>
    <property type="molecule type" value="Genomic_DNA"/>
</dbReference>
<dbReference type="GeneID" id="64468939"/>
<evidence type="ECO:0000313" key="1">
    <source>
        <dbReference type="EMBL" id="QFG07813.1"/>
    </source>
</evidence>
<dbReference type="RefSeq" id="YP_010053282.1">
    <property type="nucleotide sequence ID" value="NC_054638.1"/>
</dbReference>
<accession>A0A5J6TA24</accession>
<evidence type="ECO:0000313" key="2">
    <source>
        <dbReference type="Proteomes" id="UP000326742"/>
    </source>
</evidence>
<proteinExistence type="predicted"/>
<organism evidence="1 2">
    <name type="scientific">Salmonella phage vB_SenS_SB28</name>
    <dbReference type="NCBI Taxonomy" id="2591136"/>
    <lineage>
        <taxon>Viruses</taxon>
        <taxon>Duplodnaviria</taxon>
        <taxon>Heunggongvirae</taxon>
        <taxon>Uroviricota</taxon>
        <taxon>Caudoviricetes</taxon>
        <taxon>Macdonaldcampvirus</taxon>
        <taxon>Macdonaldcampvirus SB28</taxon>
    </lineage>
</organism>
<keyword evidence="2" id="KW-1185">Reference proteome</keyword>
<protein>
    <submittedName>
        <fullName evidence="1">Uncharacterized protein</fullName>
    </submittedName>
</protein>
<reference evidence="1 2" key="1">
    <citation type="submission" date="2019-05" db="EMBL/GenBank/DDBJ databases">
        <title>Whole genome sequence analysis of broad host range Salmonella enterica bacteriophages.</title>
        <authorList>
            <person name="Bhandare S.G."/>
            <person name="Colavecchio A."/>
            <person name="Emond-Rheault J.-G."/>
            <person name="Hamel J."/>
            <person name="Kukavica-Ibrulj I."/>
            <person name="Boyle B."/>
            <person name="Levesque R.C."/>
            <person name="Goodridge L."/>
        </authorList>
    </citation>
    <scope>NUCLEOTIDE SEQUENCE [LARGE SCALE GENOMIC DNA]</scope>
</reference>
<name>A0A5J6TA24_9CAUD</name>
<sequence length="67" mass="7498">MSENPANLVCVKSKIPWFKDGCSYITYSDLNYDYVLDEDGNEFVIDQFGDCEFGVFDGGLVASFVLP</sequence>